<proteinExistence type="predicted"/>
<feature type="compositionally biased region" description="Polar residues" evidence="1">
    <location>
        <begin position="93"/>
        <end position="111"/>
    </location>
</feature>
<protein>
    <submittedName>
        <fullName evidence="2">Uncharacterized protein</fullName>
    </submittedName>
</protein>
<gene>
    <name evidence="2" type="ORF">PXEA_LOCUS1550</name>
</gene>
<dbReference type="AlphaFoldDB" id="A0A448WC26"/>
<reference evidence="2" key="1">
    <citation type="submission" date="2018-11" db="EMBL/GenBank/DDBJ databases">
        <authorList>
            <consortium name="Pathogen Informatics"/>
        </authorList>
    </citation>
    <scope>NUCLEOTIDE SEQUENCE</scope>
</reference>
<sequence length="144" mass="15696">MLAAYAIAAKPAPGHLLLTGDHLHNHTPSVGGRQNACGVLEVSVEEEEEEAAADSRDTDVVDRNGIDLLARRGDVVISEGYSFAQTTKGMVATNDPTSYEAPQSISQQQQRPLDRVQPPFVMAANGDEIQPTFQEIRRDLEKKK</sequence>
<evidence type="ECO:0000313" key="2">
    <source>
        <dbReference type="EMBL" id="VEL08110.1"/>
    </source>
</evidence>
<evidence type="ECO:0000256" key="1">
    <source>
        <dbReference type="SAM" id="MobiDB-lite"/>
    </source>
</evidence>
<evidence type="ECO:0000313" key="3">
    <source>
        <dbReference type="Proteomes" id="UP000784294"/>
    </source>
</evidence>
<keyword evidence="3" id="KW-1185">Reference proteome</keyword>
<dbReference type="Proteomes" id="UP000784294">
    <property type="component" value="Unassembled WGS sequence"/>
</dbReference>
<feature type="region of interest" description="Disordered" evidence="1">
    <location>
        <begin position="93"/>
        <end position="113"/>
    </location>
</feature>
<name>A0A448WC26_9PLAT</name>
<comment type="caution">
    <text evidence="2">The sequence shown here is derived from an EMBL/GenBank/DDBJ whole genome shotgun (WGS) entry which is preliminary data.</text>
</comment>
<dbReference type="EMBL" id="CAAALY010003180">
    <property type="protein sequence ID" value="VEL08110.1"/>
    <property type="molecule type" value="Genomic_DNA"/>
</dbReference>
<organism evidence="2 3">
    <name type="scientific">Protopolystoma xenopodis</name>
    <dbReference type="NCBI Taxonomy" id="117903"/>
    <lineage>
        <taxon>Eukaryota</taxon>
        <taxon>Metazoa</taxon>
        <taxon>Spiralia</taxon>
        <taxon>Lophotrochozoa</taxon>
        <taxon>Platyhelminthes</taxon>
        <taxon>Monogenea</taxon>
        <taxon>Polyopisthocotylea</taxon>
        <taxon>Polystomatidea</taxon>
        <taxon>Polystomatidae</taxon>
        <taxon>Protopolystoma</taxon>
    </lineage>
</organism>
<accession>A0A448WC26</accession>